<dbReference type="OrthoDB" id="2387290at2759"/>
<feature type="non-terminal residue" evidence="1">
    <location>
        <position position="1"/>
    </location>
</feature>
<accession>A0A9W4TBN2</accession>
<comment type="caution">
    <text evidence="1">The sequence shown here is derived from an EMBL/GenBank/DDBJ whole genome shotgun (WGS) entry which is preliminary data.</text>
</comment>
<evidence type="ECO:0000313" key="1">
    <source>
        <dbReference type="EMBL" id="CAI2201137.1"/>
    </source>
</evidence>
<evidence type="ECO:0000313" key="2">
    <source>
        <dbReference type="Proteomes" id="UP001153678"/>
    </source>
</evidence>
<name>A0A9W4TBN2_9GLOM</name>
<dbReference type="Proteomes" id="UP001153678">
    <property type="component" value="Unassembled WGS sequence"/>
</dbReference>
<sequence length="59" mass="6609">LKIIALNDKIISYNPHVGRDATIEPSRQSLFVNSQSFLMSNQSFFVGSQSVFVDSQSIF</sequence>
<gene>
    <name evidence="1" type="ORF">FWILDA_LOCUS19915</name>
</gene>
<feature type="non-terminal residue" evidence="1">
    <location>
        <position position="59"/>
    </location>
</feature>
<reference evidence="1" key="1">
    <citation type="submission" date="2022-08" db="EMBL/GenBank/DDBJ databases">
        <authorList>
            <person name="Kallberg Y."/>
            <person name="Tangrot J."/>
            <person name="Rosling A."/>
        </authorList>
    </citation>
    <scope>NUCLEOTIDE SEQUENCE</scope>
    <source>
        <strain evidence="1">Wild A</strain>
    </source>
</reference>
<dbReference type="EMBL" id="CAMKVN010026648">
    <property type="protein sequence ID" value="CAI2201137.1"/>
    <property type="molecule type" value="Genomic_DNA"/>
</dbReference>
<protein>
    <submittedName>
        <fullName evidence="1">19843_t:CDS:1</fullName>
    </submittedName>
</protein>
<organism evidence="1 2">
    <name type="scientific">Funneliformis geosporum</name>
    <dbReference type="NCBI Taxonomy" id="1117311"/>
    <lineage>
        <taxon>Eukaryota</taxon>
        <taxon>Fungi</taxon>
        <taxon>Fungi incertae sedis</taxon>
        <taxon>Mucoromycota</taxon>
        <taxon>Glomeromycotina</taxon>
        <taxon>Glomeromycetes</taxon>
        <taxon>Glomerales</taxon>
        <taxon>Glomeraceae</taxon>
        <taxon>Funneliformis</taxon>
    </lineage>
</organism>
<proteinExistence type="predicted"/>
<dbReference type="AlphaFoldDB" id="A0A9W4TBN2"/>
<keyword evidence="2" id="KW-1185">Reference proteome</keyword>